<dbReference type="InterPro" id="IPR001752">
    <property type="entry name" value="Kinesin_motor_dom"/>
</dbReference>
<dbReference type="VEuPathDB" id="CryptoDB:CHUDEA6_1920"/>
<evidence type="ECO:0000256" key="4">
    <source>
        <dbReference type="SAM" id="Coils"/>
    </source>
</evidence>
<dbReference type="EMBL" id="JTAI01000007">
    <property type="protein sequence ID" value="PPS97849.1"/>
    <property type="molecule type" value="Genomic_DNA"/>
</dbReference>
<dbReference type="GO" id="GO:0005524">
    <property type="term" value="F:ATP binding"/>
    <property type="evidence" value="ECO:0007669"/>
    <property type="project" value="UniProtKB-UniRule"/>
</dbReference>
<evidence type="ECO:0000313" key="7">
    <source>
        <dbReference type="EMBL" id="PPS97849.1"/>
    </source>
</evidence>
<dbReference type="Pfam" id="PF00225">
    <property type="entry name" value="Kinesin"/>
    <property type="match status" value="1"/>
</dbReference>
<dbReference type="SUPFAM" id="SSF52540">
    <property type="entry name" value="P-loop containing nucleoside triphosphate hydrolases"/>
    <property type="match status" value="1"/>
</dbReference>
<keyword evidence="3" id="KW-0547">Nucleotide-binding</keyword>
<dbReference type="PROSITE" id="PS50067">
    <property type="entry name" value="KINESIN_MOTOR_2"/>
    <property type="match status" value="1"/>
</dbReference>
<protein>
    <submittedName>
        <fullName evidence="7">Kinesin motor domain containing protein</fullName>
    </submittedName>
</protein>
<dbReference type="CDD" id="cd01374">
    <property type="entry name" value="KISc_CENP_E"/>
    <property type="match status" value="1"/>
</dbReference>
<dbReference type="VEuPathDB" id="CryptoDB:Chro.60227"/>
<evidence type="ECO:0000256" key="2">
    <source>
        <dbReference type="ARBA" id="ARBA00023175"/>
    </source>
</evidence>
<feature type="coiled-coil region" evidence="4">
    <location>
        <begin position="508"/>
        <end position="580"/>
    </location>
</feature>
<dbReference type="InterPro" id="IPR036961">
    <property type="entry name" value="Kinesin_motor_dom_sf"/>
</dbReference>
<dbReference type="AlphaFoldDB" id="A0A0S4TI99"/>
<evidence type="ECO:0000256" key="1">
    <source>
        <dbReference type="ARBA" id="ARBA00023054"/>
    </source>
</evidence>
<dbReference type="InterPro" id="IPR027417">
    <property type="entry name" value="P-loop_NTPase"/>
</dbReference>
<dbReference type="GO" id="GO:0003777">
    <property type="term" value="F:microtubule motor activity"/>
    <property type="evidence" value="ECO:0007669"/>
    <property type="project" value="InterPro"/>
</dbReference>
<keyword evidence="3" id="KW-0067">ATP-binding</keyword>
<dbReference type="Proteomes" id="UP001429100">
    <property type="component" value="Unassembled WGS sequence"/>
</dbReference>
<dbReference type="VEuPathDB" id="CryptoDB:ChTU502y2012_406g0670"/>
<dbReference type="PANTHER" id="PTHR47968">
    <property type="entry name" value="CENTROMERE PROTEIN E"/>
    <property type="match status" value="1"/>
</dbReference>
<dbReference type="EMBL" id="LN877952">
    <property type="protein sequence ID" value="CUV06617.1"/>
    <property type="molecule type" value="Genomic_DNA"/>
</dbReference>
<organism evidence="6">
    <name type="scientific">Cryptosporidium hominis</name>
    <dbReference type="NCBI Taxonomy" id="237895"/>
    <lineage>
        <taxon>Eukaryota</taxon>
        <taxon>Sar</taxon>
        <taxon>Alveolata</taxon>
        <taxon>Apicomplexa</taxon>
        <taxon>Conoidasida</taxon>
        <taxon>Coccidia</taxon>
        <taxon>Eucoccidiorida</taxon>
        <taxon>Eimeriorina</taxon>
        <taxon>Cryptosporidiidae</taxon>
        <taxon>Cryptosporidium</taxon>
    </lineage>
</organism>
<feature type="coiled-coil region" evidence="4">
    <location>
        <begin position="685"/>
        <end position="712"/>
    </location>
</feature>
<dbReference type="VEuPathDB" id="CryptoDB:GY17_00000196"/>
<dbReference type="Proteomes" id="UP000199752">
    <property type="component" value="Chromosome 6"/>
</dbReference>
<sequence length="934" mass="107917">MLGNSVMKEDSLICKIDNTKIDSYKSSLQQSKKELVSNNHFSSFINNETNKNVSSHSKSAFSVAIRFRPAVCSEINEIENNSIWELSHKSIYDVSKKANYYFDHVFDDKSTNYLIYDKLIKDAVKSCLSGINVTIFAYGQTSSGKTHTMFGDNKGSYDGIIPLSINEIFNPEYTNCNQSVGRNSKITVSYLEVYNEKLFDLLAPQSNLNNSSNDFNSKKIKVIDGLDGTVDFINLTSKTVSSPEDIHGIIKTGMKSRRVAETTMNERSSRSHAILRIKIESHINSNDVCVGILNFVDLAGSESIKRTQLEGDRRKEGMSINRSLLALSQVISQLSESTIVEPHANICPNQTNFADGSFHSKNKYINYRDSKITRILSDSLGGNSRTIIICNCSPDKVNYYETLSTIDFARRAKKIQNKVRVNILKSKEEKYEIAELKEKIANLNRKVEDIDLLRQEIELLKSQKAELKSELNRNKIKSTDYPSKLSDFDFEWNNSLSVINKEQFSHLLAEYAEIIDLKDQNIKNLNEEINTMQAKVRNTEKITNDNYEMKVDLDKKNDKIIKQESEIEHLSKLLSESNEKLNIFQTQLDNKDSVIERLICKNEKTSLYCVELKKKLEDSLLDIYSFISWYIYDYNNEITQKTEYNKPDLNENLDNFFSNLKSYLNFISIYNQISKQGSINYTLELLNFKNEILELESEIKYYEEEKNKIDSEIIICQNQTIQNLNSIILNMFELLCNLITERNDCYQINNSLQNLSISDSYEFMRKIKDSEKLIELLNLELNDKKDLEVKSKILQIEIENINNENKILNDSLESQKKENNELRLTLNQLRHELNFNFISSSNNLNDQETFNNSDFITNKDKILKSNQPNDAKQSIKTENKECKEKKLQRIYDLKENRSKENIIKLESSISTNKEYSEGSAFNFKENHITECSTQ</sequence>
<reference evidence="6" key="2">
    <citation type="submission" date="2015-08" db="EMBL/GenBank/DDBJ databases">
        <authorList>
            <person name="Babu N.S."/>
            <person name="Beckwith C.J."/>
            <person name="Beseler K.G."/>
            <person name="Brison A."/>
            <person name="Carone J.V."/>
            <person name="Caskin T.P."/>
            <person name="Diamond M."/>
            <person name="Durham M.E."/>
            <person name="Foxe J.M."/>
            <person name="Go M."/>
            <person name="Henderson B.A."/>
            <person name="Jones I.B."/>
            <person name="McGettigan J.A."/>
            <person name="Micheletti S.J."/>
            <person name="Nasrallah M.E."/>
            <person name="Ortiz D."/>
            <person name="Piller C.R."/>
            <person name="Privatt S.R."/>
            <person name="Schneider S.L."/>
            <person name="Sharp S."/>
            <person name="Smith T.C."/>
            <person name="Stanton J.D."/>
            <person name="Ullery H.E."/>
            <person name="Wilson R.J."/>
            <person name="Serrano M.G."/>
            <person name="Buck G."/>
            <person name="Lee V."/>
            <person name="Wang Y."/>
            <person name="Carvalho R."/>
            <person name="Voegtly L."/>
            <person name="Shi R."/>
            <person name="Duckworth R."/>
            <person name="Johnson A."/>
            <person name="Loviza R."/>
            <person name="Walstead R."/>
            <person name="Shah Z."/>
            <person name="Kiflezghi M."/>
            <person name="Wade K."/>
            <person name="Ball S.L."/>
            <person name="Bradley K.W."/>
            <person name="Asai D.J."/>
            <person name="Bowman C.A."/>
            <person name="Russell D.A."/>
            <person name="Pope W.H."/>
            <person name="Jacobs-Sera D."/>
            <person name="Hendrix R.W."/>
            <person name="Hatfull G.F."/>
        </authorList>
    </citation>
    <scope>NUCLEOTIDE SEQUENCE [LARGE SCALE GENOMIC DNA]</scope>
</reference>
<feature type="binding site" evidence="3">
    <location>
        <begin position="139"/>
        <end position="146"/>
    </location>
    <ligand>
        <name>ATP</name>
        <dbReference type="ChEBI" id="CHEBI:30616"/>
    </ligand>
</feature>
<dbReference type="Gene3D" id="3.40.850.10">
    <property type="entry name" value="Kinesin motor domain"/>
    <property type="match status" value="1"/>
</dbReference>
<reference evidence="7 8" key="1">
    <citation type="submission" date="2014-11" db="EMBL/GenBank/DDBJ databases">
        <title>Comparative genomic analysis of Cryptosporidium hominis reveals occurrence of genetic recombination in virulent subtypes.</title>
        <authorList>
            <person name="Guo Y."/>
            <person name="Tang K."/>
            <person name="Frace M."/>
            <person name="Li N."/>
            <person name="Roellig D.M."/>
            <person name="Sammons S."/>
            <person name="Knipe K."/>
            <person name="Rowe L."/>
            <person name="Feng Y."/>
            <person name="Xiao L."/>
        </authorList>
    </citation>
    <scope>NUCLEOTIDE SEQUENCE [LARGE SCALE GENOMIC DNA]</scope>
    <source>
        <strain evidence="7">30976</strain>
    </source>
</reference>
<dbReference type="GO" id="GO:0008017">
    <property type="term" value="F:microtubule binding"/>
    <property type="evidence" value="ECO:0007669"/>
    <property type="project" value="InterPro"/>
</dbReference>
<dbReference type="InterPro" id="IPR027640">
    <property type="entry name" value="Kinesin-like_fam"/>
</dbReference>
<evidence type="ECO:0000313" key="6">
    <source>
        <dbReference type="EMBL" id="CUV06617.1"/>
    </source>
</evidence>
<accession>A0A0S4TI99</accession>
<feature type="domain" description="Kinesin motor" evidence="5">
    <location>
        <begin position="60"/>
        <end position="415"/>
    </location>
</feature>
<comment type="similarity">
    <text evidence="3">Belongs to the TRAFAC class myosin-kinesin ATPase superfamily. Kinesin family.</text>
</comment>
<dbReference type="PANTHER" id="PTHR47968:SF75">
    <property type="entry name" value="CENTROMERE-ASSOCIATED PROTEIN E"/>
    <property type="match status" value="1"/>
</dbReference>
<proteinExistence type="inferred from homology"/>
<evidence type="ECO:0000313" key="8">
    <source>
        <dbReference type="Proteomes" id="UP001429100"/>
    </source>
</evidence>
<name>A0A0S4TI99_CRYHO</name>
<evidence type="ECO:0000256" key="3">
    <source>
        <dbReference type="PROSITE-ProRule" id="PRU00283"/>
    </source>
</evidence>
<dbReference type="GO" id="GO:0007018">
    <property type="term" value="P:microtubule-based movement"/>
    <property type="evidence" value="ECO:0007669"/>
    <property type="project" value="InterPro"/>
</dbReference>
<keyword evidence="2 3" id="KW-0505">Motor protein</keyword>
<keyword evidence="8" id="KW-1185">Reference proteome</keyword>
<dbReference type="PRINTS" id="PR00380">
    <property type="entry name" value="KINESINHEAVY"/>
</dbReference>
<feature type="coiled-coil region" evidence="4">
    <location>
        <begin position="426"/>
        <end position="477"/>
    </location>
</feature>
<dbReference type="SMART" id="SM00129">
    <property type="entry name" value="KISc"/>
    <property type="match status" value="1"/>
</dbReference>
<gene>
    <name evidence="6" type="ORF">CHUDEA6_1920</name>
    <name evidence="7" type="ORF">GY17_00000196</name>
</gene>
<keyword evidence="1 4" id="KW-0175">Coiled coil</keyword>
<feature type="coiled-coil region" evidence="4">
    <location>
        <begin position="767"/>
        <end position="832"/>
    </location>
</feature>
<reference evidence="7 8" key="3">
    <citation type="submission" date="2017-10" db="EMBL/GenBank/DDBJ databases">
        <title>Consistent, comparative and evidence-based genome annotation and re-annotation for the closely-related species, Cryptosporidium parvum, C. hominis and C. tyzzeri.</title>
        <authorList>
            <person name="Baptista R.P."/>
            <person name="Li Y."/>
            <person name="Sateriale A."/>
            <person name="Striepen B."/>
            <person name="Kissinger J.C."/>
        </authorList>
    </citation>
    <scope>NUCLEOTIDE SEQUENCE [LARGE SCALE GENOMIC DNA]</scope>
    <source>
        <strain evidence="7">30976</strain>
    </source>
</reference>
<evidence type="ECO:0000259" key="5">
    <source>
        <dbReference type="PROSITE" id="PS50067"/>
    </source>
</evidence>